<organism evidence="3 4">
    <name type="scientific">Kitasatospora saccharophila</name>
    <dbReference type="NCBI Taxonomy" id="407973"/>
    <lineage>
        <taxon>Bacteria</taxon>
        <taxon>Bacillati</taxon>
        <taxon>Actinomycetota</taxon>
        <taxon>Actinomycetes</taxon>
        <taxon>Kitasatosporales</taxon>
        <taxon>Streptomycetaceae</taxon>
        <taxon>Kitasatospora</taxon>
    </lineage>
</organism>
<keyword evidence="4" id="KW-1185">Reference proteome</keyword>
<reference evidence="3 4" key="1">
    <citation type="journal article" date="2019" name="Int. J. Syst. Evol. Microbiol.">
        <title>The Global Catalogue of Microorganisms (GCM) 10K type strain sequencing project: providing services to taxonomists for standard genome sequencing and annotation.</title>
        <authorList>
            <consortium name="The Broad Institute Genomics Platform"/>
            <consortium name="The Broad Institute Genome Sequencing Center for Infectious Disease"/>
            <person name="Wu L."/>
            <person name="Ma J."/>
        </authorList>
    </citation>
    <scope>NUCLEOTIDE SEQUENCE [LARGE SCALE GENOMIC DNA]</scope>
    <source>
        <strain evidence="3 4">JCM 14559</strain>
    </source>
</reference>
<comment type="caution">
    <text evidence="3">The sequence shown here is derived from an EMBL/GenBank/DDBJ whole genome shotgun (WGS) entry which is preliminary data.</text>
</comment>
<accession>A0ABN2X0B7</accession>
<evidence type="ECO:0000313" key="3">
    <source>
        <dbReference type="EMBL" id="GAA2102182.1"/>
    </source>
</evidence>
<dbReference type="PANTHER" id="PTHR14239">
    <property type="entry name" value="DUDULIN-RELATED"/>
    <property type="match status" value="1"/>
</dbReference>
<protein>
    <submittedName>
        <fullName evidence="3">NAD(P)-binding domain-containing protein</fullName>
    </submittedName>
</protein>
<name>A0ABN2X0B7_9ACTN</name>
<gene>
    <name evidence="3" type="ORF">GCM10009759_36520</name>
</gene>
<dbReference type="Proteomes" id="UP001500897">
    <property type="component" value="Unassembled WGS sequence"/>
</dbReference>
<dbReference type="Gene3D" id="3.40.50.720">
    <property type="entry name" value="NAD(P)-binding Rossmann-like Domain"/>
    <property type="match status" value="1"/>
</dbReference>
<evidence type="ECO:0000259" key="2">
    <source>
        <dbReference type="Pfam" id="PF03807"/>
    </source>
</evidence>
<evidence type="ECO:0000313" key="4">
    <source>
        <dbReference type="Proteomes" id="UP001500897"/>
    </source>
</evidence>
<keyword evidence="1" id="KW-0560">Oxidoreductase</keyword>
<feature type="domain" description="Pyrroline-5-carboxylate reductase catalytic N-terminal" evidence="2">
    <location>
        <begin position="3"/>
        <end position="79"/>
    </location>
</feature>
<dbReference type="EMBL" id="BAAANS010000023">
    <property type="protein sequence ID" value="GAA2102182.1"/>
    <property type="molecule type" value="Genomic_DNA"/>
</dbReference>
<proteinExistence type="predicted"/>
<evidence type="ECO:0000256" key="1">
    <source>
        <dbReference type="ARBA" id="ARBA00023002"/>
    </source>
</evidence>
<dbReference type="InterPro" id="IPR051267">
    <property type="entry name" value="STEAP_metalloreductase"/>
</dbReference>
<dbReference type="SUPFAM" id="SSF51735">
    <property type="entry name" value="NAD(P)-binding Rossmann-fold domains"/>
    <property type="match status" value="1"/>
</dbReference>
<sequence>MQINVLGTGNVGSVLARRLADLGHTVTTANTSTPAEKSARQAAEAELTILAVPFGAVAELPAELRAALADRIVVDATNPLAADYLSLTVGHTTSGGEQVAAALPGARVVKAFNTAMAVTMETGALSGTPLLLPVAGDDREAVAAVVALGTALGFDALDAGPLTNARYLEPAVELLIQLAYAQGHGADIGFALARG</sequence>
<dbReference type="InterPro" id="IPR036291">
    <property type="entry name" value="NAD(P)-bd_dom_sf"/>
</dbReference>
<dbReference type="InterPro" id="IPR028939">
    <property type="entry name" value="P5C_Rdtase_cat_N"/>
</dbReference>
<dbReference type="Pfam" id="PF03807">
    <property type="entry name" value="F420_oxidored"/>
    <property type="match status" value="1"/>
</dbReference>
<dbReference type="RefSeq" id="WP_344553302.1">
    <property type="nucleotide sequence ID" value="NZ_BAAANS010000023.1"/>
</dbReference>